<dbReference type="EMBL" id="DUZY01000004">
    <property type="protein sequence ID" value="DAD34363.1"/>
    <property type="molecule type" value="Genomic_DNA"/>
</dbReference>
<proteinExistence type="predicted"/>
<keyword evidence="3" id="KW-1185">Reference proteome</keyword>
<gene>
    <name evidence="2" type="ORF">HUJ06_005003</name>
</gene>
<accession>A0A822YQH1</accession>
<evidence type="ECO:0000256" key="1">
    <source>
        <dbReference type="SAM" id="Phobius"/>
    </source>
</evidence>
<dbReference type="Proteomes" id="UP000607653">
    <property type="component" value="Unassembled WGS sequence"/>
</dbReference>
<evidence type="ECO:0000313" key="3">
    <source>
        <dbReference type="Proteomes" id="UP000607653"/>
    </source>
</evidence>
<protein>
    <submittedName>
        <fullName evidence="2">Uncharacterized protein</fullName>
    </submittedName>
</protein>
<name>A0A822YQH1_NELNU</name>
<comment type="caution">
    <text evidence="2">The sequence shown here is derived from an EMBL/GenBank/DDBJ whole genome shotgun (WGS) entry which is preliminary data.</text>
</comment>
<evidence type="ECO:0000313" key="2">
    <source>
        <dbReference type="EMBL" id="DAD34363.1"/>
    </source>
</evidence>
<keyword evidence="1" id="KW-1133">Transmembrane helix</keyword>
<keyword evidence="1" id="KW-0812">Transmembrane</keyword>
<sequence>MTPFFFLLAIFGCEIKIPSLSYTTCFFFCFVYGLFIVSSSVFIFGVMALHFGSHLVILSGQVQGGVKLSHWLKRTESLSSNLVLSDNWLMLQ</sequence>
<organism evidence="2 3">
    <name type="scientific">Nelumbo nucifera</name>
    <name type="common">Sacred lotus</name>
    <dbReference type="NCBI Taxonomy" id="4432"/>
    <lineage>
        <taxon>Eukaryota</taxon>
        <taxon>Viridiplantae</taxon>
        <taxon>Streptophyta</taxon>
        <taxon>Embryophyta</taxon>
        <taxon>Tracheophyta</taxon>
        <taxon>Spermatophyta</taxon>
        <taxon>Magnoliopsida</taxon>
        <taxon>Proteales</taxon>
        <taxon>Nelumbonaceae</taxon>
        <taxon>Nelumbo</taxon>
    </lineage>
</organism>
<feature type="transmembrane region" description="Helical" evidence="1">
    <location>
        <begin position="25"/>
        <end position="49"/>
    </location>
</feature>
<reference evidence="2 3" key="1">
    <citation type="journal article" date="2020" name="Mol. Biol. Evol.">
        <title>Distinct Expression and Methylation Patterns for Genes with Different Fates following a Single Whole-Genome Duplication in Flowering Plants.</title>
        <authorList>
            <person name="Shi T."/>
            <person name="Rahmani R.S."/>
            <person name="Gugger P.F."/>
            <person name="Wang M."/>
            <person name="Li H."/>
            <person name="Zhang Y."/>
            <person name="Li Z."/>
            <person name="Wang Q."/>
            <person name="Van de Peer Y."/>
            <person name="Marchal K."/>
            <person name="Chen J."/>
        </authorList>
    </citation>
    <scope>NUCLEOTIDE SEQUENCE [LARGE SCALE GENOMIC DNA]</scope>
    <source>
        <tissue evidence="2">Leaf</tissue>
    </source>
</reference>
<dbReference type="AlphaFoldDB" id="A0A822YQH1"/>
<keyword evidence="1" id="KW-0472">Membrane</keyword>